<evidence type="ECO:0000256" key="8">
    <source>
        <dbReference type="ARBA" id="ARBA00022737"/>
    </source>
</evidence>
<organism evidence="17 18">
    <name type="scientific">Desulfocurvibacter africanus subsp. africanus str. Walvis Bay</name>
    <dbReference type="NCBI Taxonomy" id="690850"/>
    <lineage>
        <taxon>Bacteria</taxon>
        <taxon>Pseudomonadati</taxon>
        <taxon>Thermodesulfobacteriota</taxon>
        <taxon>Desulfovibrionia</taxon>
        <taxon>Desulfovibrionales</taxon>
        <taxon>Desulfovibrionaceae</taxon>
        <taxon>Desulfocurvibacter</taxon>
    </lineage>
</organism>
<evidence type="ECO:0000256" key="6">
    <source>
        <dbReference type="ARBA" id="ARBA00022670"/>
    </source>
</evidence>
<dbReference type="Gene3D" id="2.40.10.120">
    <property type="match status" value="1"/>
</dbReference>
<sequence>MILRTIQLLFVCLCMLYPVWSEGKSIQANLTSLAEESGKAVVNISAVRKVDSRERLKELFRLERQAPPLEEFLDRFQSHLNPELGSLQRSMGSGFLISPDGYIVTNNHLVAGAEEITVLLHNDDNPRQAAIVGYDTETDLALIKIDATGNLSTLAFANSDQARVGEWVLAIGNPFGLDHSVTLGIISAKGRALGAGLFDDFIQTDTSINPGNSGGPLINLLGGVVGINTAIMAHGQGISFAVSSNLAKQIIHELRTRGRVMRGWLGVSVQDVDSLMAKALALPSPGGALISGLTPNAAADKAGMHVGDVILRLGYRVIEDSTDLLRTVAAQQPGQETNIVVWRNGLEQHLTVTVGNKDDMFLEQAPHSEQAEKASTLDGLTLRPITESEGKRLGLNSPQGLLVLDVRPGSAAESAGLQPGDLIMQATRRTVRSLKEFSSIVDHARKETGMVMLLIRRGSKDFFVTLALR</sequence>
<dbReference type="HOGENOM" id="CLU_020120_1_0_7"/>
<keyword evidence="6 17" id="KW-0645">Protease</keyword>
<evidence type="ECO:0000256" key="9">
    <source>
        <dbReference type="ARBA" id="ARBA00022764"/>
    </source>
</evidence>
<dbReference type="InterPro" id="IPR011782">
    <property type="entry name" value="Pept_S1C_Do"/>
</dbReference>
<dbReference type="PANTHER" id="PTHR22939">
    <property type="entry name" value="SERINE PROTEASE FAMILY S1C HTRA-RELATED"/>
    <property type="match status" value="1"/>
</dbReference>
<evidence type="ECO:0000256" key="5">
    <source>
        <dbReference type="ARBA" id="ARBA00013958"/>
    </source>
</evidence>
<dbReference type="Proteomes" id="UP000007844">
    <property type="component" value="Chromosome"/>
</dbReference>
<keyword evidence="8" id="KW-0677">Repeat</keyword>
<dbReference type="NCBIfam" id="TIGR02037">
    <property type="entry name" value="degP_htrA_DO"/>
    <property type="match status" value="1"/>
</dbReference>
<feature type="binding site" evidence="15">
    <location>
        <begin position="211"/>
        <end position="213"/>
    </location>
    <ligand>
        <name>substrate</name>
    </ligand>
</feature>
<dbReference type="SUPFAM" id="SSF50156">
    <property type="entry name" value="PDZ domain-like"/>
    <property type="match status" value="2"/>
</dbReference>
<dbReference type="InterPro" id="IPR009003">
    <property type="entry name" value="Peptidase_S1_PA"/>
</dbReference>
<dbReference type="Pfam" id="PF13365">
    <property type="entry name" value="Trypsin_2"/>
    <property type="match status" value="1"/>
</dbReference>
<dbReference type="InterPro" id="IPR036034">
    <property type="entry name" value="PDZ_sf"/>
</dbReference>
<evidence type="ECO:0000256" key="3">
    <source>
        <dbReference type="ARBA" id="ARBA00010541"/>
    </source>
</evidence>
<evidence type="ECO:0000256" key="1">
    <source>
        <dbReference type="ARBA" id="ARBA00001772"/>
    </source>
</evidence>
<keyword evidence="18" id="KW-1185">Reference proteome</keyword>
<evidence type="ECO:0000256" key="13">
    <source>
        <dbReference type="ARBA" id="ARBA00032850"/>
    </source>
</evidence>
<dbReference type="AlphaFoldDB" id="F3Z0T7"/>
<feature type="binding site" evidence="15">
    <location>
        <begin position="229"/>
        <end position="233"/>
    </location>
    <ligand>
        <name>substrate</name>
    </ligand>
</feature>
<dbReference type="SUPFAM" id="SSF50494">
    <property type="entry name" value="Trypsin-like serine proteases"/>
    <property type="match status" value="1"/>
</dbReference>
<evidence type="ECO:0000256" key="10">
    <source>
        <dbReference type="ARBA" id="ARBA00022801"/>
    </source>
</evidence>
<keyword evidence="12" id="KW-0346">Stress response</keyword>
<keyword evidence="11" id="KW-0720">Serine protease</keyword>
<gene>
    <name evidence="17" type="ORF">Desaf_2699</name>
</gene>
<feature type="active site" description="Charge relay system" evidence="14">
    <location>
        <position position="213"/>
    </location>
</feature>
<feature type="active site" description="Charge relay system" evidence="14">
    <location>
        <position position="139"/>
    </location>
</feature>
<dbReference type="EMBL" id="CP003221">
    <property type="protein sequence ID" value="EGJ51015.1"/>
    <property type="molecule type" value="Genomic_DNA"/>
</dbReference>
<dbReference type="SMART" id="SM00228">
    <property type="entry name" value="PDZ"/>
    <property type="match status" value="2"/>
</dbReference>
<accession>F3Z0T7</accession>
<dbReference type="GO" id="GO:0004252">
    <property type="term" value="F:serine-type endopeptidase activity"/>
    <property type="evidence" value="ECO:0007669"/>
    <property type="project" value="InterPro"/>
</dbReference>
<dbReference type="GO" id="GO:0042597">
    <property type="term" value="C:periplasmic space"/>
    <property type="evidence" value="ECO:0007669"/>
    <property type="project" value="UniProtKB-SubCell"/>
</dbReference>
<dbReference type="RefSeq" id="WP_014260699.1">
    <property type="nucleotide sequence ID" value="NC_016629.1"/>
</dbReference>
<evidence type="ECO:0000256" key="4">
    <source>
        <dbReference type="ARBA" id="ARBA00013035"/>
    </source>
</evidence>
<evidence type="ECO:0000256" key="12">
    <source>
        <dbReference type="ARBA" id="ARBA00023016"/>
    </source>
</evidence>
<proteinExistence type="inferred from homology"/>
<keyword evidence="10" id="KW-0378">Hydrolase</keyword>
<dbReference type="InterPro" id="IPR041489">
    <property type="entry name" value="PDZ_6"/>
</dbReference>
<evidence type="ECO:0000256" key="2">
    <source>
        <dbReference type="ARBA" id="ARBA00004418"/>
    </source>
</evidence>
<evidence type="ECO:0000256" key="7">
    <source>
        <dbReference type="ARBA" id="ARBA00022729"/>
    </source>
</evidence>
<keyword evidence="7" id="KW-0732">Signal</keyword>
<protein>
    <recommendedName>
        <fullName evidence="5">Probable periplasmic serine endoprotease DegP-like</fullName>
        <ecNumber evidence="4">3.4.21.107</ecNumber>
    </recommendedName>
    <alternativeName>
        <fullName evidence="13">Protease Do</fullName>
    </alternativeName>
</protein>
<evidence type="ECO:0000256" key="15">
    <source>
        <dbReference type="PIRSR" id="PIRSR611782-2"/>
    </source>
</evidence>
<dbReference type="EC" id="3.4.21.107" evidence="4"/>
<feature type="active site" description="Charge relay system" evidence="14">
    <location>
        <position position="108"/>
    </location>
</feature>
<evidence type="ECO:0000256" key="11">
    <source>
        <dbReference type="ARBA" id="ARBA00022825"/>
    </source>
</evidence>
<evidence type="ECO:0000256" key="14">
    <source>
        <dbReference type="PIRSR" id="PIRSR611782-1"/>
    </source>
</evidence>
<comment type="catalytic activity">
    <reaction evidence="1">
        <text>Acts on substrates that are at least partially unfolded. The cleavage site P1 residue is normally between a pair of hydrophobic residues, such as Val-|-Val.</text>
        <dbReference type="EC" id="3.4.21.107"/>
    </reaction>
</comment>
<dbReference type="eggNOG" id="COG0265">
    <property type="taxonomic scope" value="Bacteria"/>
</dbReference>
<dbReference type="PROSITE" id="PS50106">
    <property type="entry name" value="PDZ"/>
    <property type="match status" value="2"/>
</dbReference>
<feature type="binding site" evidence="15">
    <location>
        <position position="139"/>
    </location>
    <ligand>
        <name>substrate</name>
    </ligand>
</feature>
<dbReference type="KEGG" id="daf:Desaf_2699"/>
<dbReference type="InterPro" id="IPR001478">
    <property type="entry name" value="PDZ"/>
</dbReference>
<dbReference type="STRING" id="690850.Desaf_2699"/>
<dbReference type="PANTHER" id="PTHR22939:SF130">
    <property type="entry name" value="PERIPLASMIC SERINE ENDOPROTEASE DEGP-LIKE-RELATED"/>
    <property type="match status" value="1"/>
</dbReference>
<feature type="domain" description="PDZ" evidence="16">
    <location>
        <begin position="379"/>
        <end position="459"/>
    </location>
</feature>
<keyword evidence="9" id="KW-0574">Periplasm</keyword>
<dbReference type="CDD" id="cd06779">
    <property type="entry name" value="cpPDZ_Deg_HtrA-like"/>
    <property type="match status" value="1"/>
</dbReference>
<dbReference type="Pfam" id="PF17820">
    <property type="entry name" value="PDZ_6"/>
    <property type="match status" value="1"/>
</dbReference>
<evidence type="ECO:0000259" key="16">
    <source>
        <dbReference type="PROSITE" id="PS50106"/>
    </source>
</evidence>
<dbReference type="InterPro" id="IPR001940">
    <property type="entry name" value="Peptidase_S1C"/>
</dbReference>
<dbReference type="Gene3D" id="2.30.42.10">
    <property type="match status" value="2"/>
</dbReference>
<name>F3Z0T7_DESAF</name>
<reference evidence="17 18" key="1">
    <citation type="journal article" date="2011" name="J. Bacteriol.">
        <title>Genome sequence of the mercury-methylating and pleomorphic Desulfovibrio africanus Strain Walvis Bay.</title>
        <authorList>
            <person name="Brown S.D."/>
            <person name="Wall J.D."/>
            <person name="Kucken A.M."/>
            <person name="Gilmour C.C."/>
            <person name="Podar M."/>
            <person name="Brandt C.C."/>
            <person name="Teshima H."/>
            <person name="Detter J.C."/>
            <person name="Han C.S."/>
            <person name="Land M.L."/>
            <person name="Lucas S."/>
            <person name="Han J."/>
            <person name="Pennacchio L."/>
            <person name="Nolan M."/>
            <person name="Pitluck S."/>
            <person name="Woyke T."/>
            <person name="Goodwin L."/>
            <person name="Palumbo A.V."/>
            <person name="Elias D.A."/>
        </authorList>
    </citation>
    <scope>NUCLEOTIDE SEQUENCE [LARGE SCALE GENOMIC DNA]</scope>
    <source>
        <strain evidence="17 18">Walvis Bay</strain>
    </source>
</reference>
<feature type="domain" description="PDZ" evidence="16">
    <location>
        <begin position="249"/>
        <end position="345"/>
    </location>
</feature>
<evidence type="ECO:0000313" key="18">
    <source>
        <dbReference type="Proteomes" id="UP000007844"/>
    </source>
</evidence>
<dbReference type="GO" id="GO:0006508">
    <property type="term" value="P:proteolysis"/>
    <property type="evidence" value="ECO:0007669"/>
    <property type="project" value="UniProtKB-KW"/>
</dbReference>
<dbReference type="Pfam" id="PF13180">
    <property type="entry name" value="PDZ_2"/>
    <property type="match status" value="1"/>
</dbReference>
<evidence type="ECO:0000313" key="17">
    <source>
        <dbReference type="EMBL" id="EGJ51015.1"/>
    </source>
</evidence>
<dbReference type="PRINTS" id="PR00834">
    <property type="entry name" value="PROTEASES2C"/>
</dbReference>
<comment type="subcellular location">
    <subcellularLocation>
        <location evidence="2">Periplasm</location>
    </subcellularLocation>
</comment>
<comment type="similarity">
    <text evidence="3">Belongs to the peptidase S1C family.</text>
</comment>
<feature type="binding site" evidence="15">
    <location>
        <position position="108"/>
    </location>
    <ligand>
        <name>substrate</name>
    </ligand>
</feature>